<dbReference type="AlphaFoldDB" id="A0A645HS80"/>
<dbReference type="EMBL" id="VSSQ01099257">
    <property type="protein sequence ID" value="MPN41905.1"/>
    <property type="molecule type" value="Genomic_DNA"/>
</dbReference>
<comment type="caution">
    <text evidence="1">The sequence shown here is derived from an EMBL/GenBank/DDBJ whole genome shotgun (WGS) entry which is preliminary data.</text>
</comment>
<name>A0A645HS80_9ZZZZ</name>
<accession>A0A645HS80</accession>
<reference evidence="1" key="1">
    <citation type="submission" date="2019-08" db="EMBL/GenBank/DDBJ databases">
        <authorList>
            <person name="Kucharzyk K."/>
            <person name="Murdoch R.W."/>
            <person name="Higgins S."/>
            <person name="Loffler F."/>
        </authorList>
    </citation>
    <scope>NUCLEOTIDE SEQUENCE</scope>
</reference>
<gene>
    <name evidence="1" type="ORF">SDC9_189460</name>
</gene>
<sequence length="137" mass="16140">MAPDFQRFVNPHGNIGRLLVNRRKYGAGIAVKPLRGIVISDFPNYLSGDFWNIYIAACRYFPHNQYEASRRNGLAGDMRHRVLLQDRVQNRVGNLIAYFIGMAFRHRFRCEKMFSHCFISFYFSIVNSDSRILRRFI</sequence>
<protein>
    <submittedName>
        <fullName evidence="1">Uncharacterized protein</fullName>
    </submittedName>
</protein>
<evidence type="ECO:0000313" key="1">
    <source>
        <dbReference type="EMBL" id="MPN41905.1"/>
    </source>
</evidence>
<proteinExistence type="predicted"/>
<organism evidence="1">
    <name type="scientific">bioreactor metagenome</name>
    <dbReference type="NCBI Taxonomy" id="1076179"/>
    <lineage>
        <taxon>unclassified sequences</taxon>
        <taxon>metagenomes</taxon>
        <taxon>ecological metagenomes</taxon>
    </lineage>
</organism>